<feature type="region of interest" description="Disordered" evidence="5">
    <location>
        <begin position="290"/>
        <end position="311"/>
    </location>
</feature>
<evidence type="ECO:0000313" key="8">
    <source>
        <dbReference type="Proteomes" id="UP000240429"/>
    </source>
</evidence>
<feature type="region of interest" description="Disordered" evidence="5">
    <location>
        <begin position="1"/>
        <end position="24"/>
    </location>
</feature>
<evidence type="ECO:0000256" key="5">
    <source>
        <dbReference type="SAM" id="MobiDB-lite"/>
    </source>
</evidence>
<evidence type="ECO:0000313" key="7">
    <source>
        <dbReference type="EMBL" id="PSM40859.1"/>
    </source>
</evidence>
<proteinExistence type="predicted"/>
<name>A0A2P8Q3L9_9ACTN</name>
<keyword evidence="4" id="KW-0045">Antibiotic biosynthesis</keyword>
<dbReference type="Gene3D" id="3.60.130.10">
    <property type="entry name" value="Clavaminate synthase-like"/>
    <property type="match status" value="1"/>
</dbReference>
<organism evidence="7 8">
    <name type="scientific">Streptomyces dioscori</name>
    <dbReference type="NCBI Taxonomy" id="2109333"/>
    <lineage>
        <taxon>Bacteria</taxon>
        <taxon>Bacillati</taxon>
        <taxon>Actinomycetota</taxon>
        <taxon>Actinomycetes</taxon>
        <taxon>Kitasatosporales</taxon>
        <taxon>Streptomycetaceae</taxon>
        <taxon>Streptomyces</taxon>
        <taxon>Streptomyces aurantiacus group</taxon>
    </lineage>
</organism>
<evidence type="ECO:0000256" key="1">
    <source>
        <dbReference type="ARBA" id="ARBA00001954"/>
    </source>
</evidence>
<dbReference type="PANTHER" id="PTHR10696">
    <property type="entry name" value="GAMMA-BUTYROBETAINE HYDROXYLASE-RELATED"/>
    <property type="match status" value="1"/>
</dbReference>
<evidence type="ECO:0000256" key="2">
    <source>
        <dbReference type="ARBA" id="ARBA00023002"/>
    </source>
</evidence>
<feature type="region of interest" description="Disordered" evidence="5">
    <location>
        <begin position="108"/>
        <end position="132"/>
    </location>
</feature>
<dbReference type="RefSeq" id="WP_107018665.1">
    <property type="nucleotide sequence ID" value="NZ_KZ679046.1"/>
</dbReference>
<dbReference type="InterPro" id="IPR042098">
    <property type="entry name" value="TauD-like_sf"/>
</dbReference>
<dbReference type="AlphaFoldDB" id="A0A2P8Q3L9"/>
<dbReference type="EMBL" id="PYBJ01000016">
    <property type="protein sequence ID" value="PSM40859.1"/>
    <property type="molecule type" value="Genomic_DNA"/>
</dbReference>
<comment type="cofactor">
    <cofactor evidence="1">
        <name>Fe(2+)</name>
        <dbReference type="ChEBI" id="CHEBI:29033"/>
    </cofactor>
</comment>
<keyword evidence="2" id="KW-0560">Oxidoreductase</keyword>
<dbReference type="GO" id="GO:0017000">
    <property type="term" value="P:antibiotic biosynthetic process"/>
    <property type="evidence" value="ECO:0007669"/>
    <property type="project" value="UniProtKB-KW"/>
</dbReference>
<dbReference type="OrthoDB" id="5491415at2"/>
<gene>
    <name evidence="7" type="ORF">C6Y14_22865</name>
</gene>
<dbReference type="Proteomes" id="UP000240429">
    <property type="component" value="Unassembled WGS sequence"/>
</dbReference>
<protein>
    <recommendedName>
        <fullName evidence="6">TauD/TfdA-like domain-containing protein</fullName>
    </recommendedName>
</protein>
<keyword evidence="3" id="KW-0408">Iron</keyword>
<sequence length="311" mass="33900">MSETPLARRTAGAGLGTGAGVGTPRVGVDRGLSRALLSAGDTAALSALLHDGARHPDGYAVFALEERLDEYRARDFVTAATGLLGAALPQDARGALLRDVRDRGMRLGEGATGRYSDSRDGGNLHTDGPHMPGEPPDRFLLYCVHQAADGGELVLLHRDALTERLSPDAVRVLGEPFHFDRRGGDAWAEPTVVRGVLTPGRISYLRAYITIGHRHPHVPDLTAEQLAALDELDSLLDDPRLWRVERLSPGEFVVVDNRLLCHGRTAFRDTPEEPRRLMLRTWIREAARTDEARTREARGAQGDNGAPRRAN</sequence>
<dbReference type="Pfam" id="PF02668">
    <property type="entry name" value="TauD"/>
    <property type="match status" value="1"/>
</dbReference>
<evidence type="ECO:0000259" key="6">
    <source>
        <dbReference type="Pfam" id="PF02668"/>
    </source>
</evidence>
<dbReference type="PANTHER" id="PTHR10696:SF56">
    <property type="entry name" value="TAUD_TFDA-LIKE DOMAIN-CONTAINING PROTEIN"/>
    <property type="match status" value="1"/>
</dbReference>
<reference evidence="7 8" key="1">
    <citation type="submission" date="2018-03" db="EMBL/GenBank/DDBJ databases">
        <title>Streptomyces dioscori sp. nov., a novel endophytic actinobacterium isolated from bulbil of Dioscorea bulbifera L.</title>
        <authorList>
            <person name="Zhikuan W."/>
        </authorList>
    </citation>
    <scope>NUCLEOTIDE SEQUENCE [LARGE SCALE GENOMIC DNA]</scope>
    <source>
        <strain evidence="7 8">A217</strain>
    </source>
</reference>
<evidence type="ECO:0000256" key="3">
    <source>
        <dbReference type="ARBA" id="ARBA00023004"/>
    </source>
</evidence>
<evidence type="ECO:0000256" key="4">
    <source>
        <dbReference type="ARBA" id="ARBA00023194"/>
    </source>
</evidence>
<dbReference type="SUPFAM" id="SSF51197">
    <property type="entry name" value="Clavaminate synthase-like"/>
    <property type="match status" value="1"/>
</dbReference>
<keyword evidence="8" id="KW-1185">Reference proteome</keyword>
<dbReference type="InterPro" id="IPR003819">
    <property type="entry name" value="TauD/TfdA-like"/>
</dbReference>
<feature type="domain" description="TauD/TfdA-like" evidence="6">
    <location>
        <begin position="119"/>
        <end position="282"/>
    </location>
</feature>
<comment type="caution">
    <text evidence="7">The sequence shown here is derived from an EMBL/GenBank/DDBJ whole genome shotgun (WGS) entry which is preliminary data.</text>
</comment>
<dbReference type="GO" id="GO:0016491">
    <property type="term" value="F:oxidoreductase activity"/>
    <property type="evidence" value="ECO:0007669"/>
    <property type="project" value="UniProtKB-KW"/>
</dbReference>
<accession>A0A2P8Q3L9</accession>
<dbReference type="InterPro" id="IPR050411">
    <property type="entry name" value="AlphaKG_dependent_hydroxylases"/>
</dbReference>